<feature type="region of interest" description="Disordered" evidence="1">
    <location>
        <begin position="164"/>
        <end position="185"/>
    </location>
</feature>
<dbReference type="Proteomes" id="UP000657918">
    <property type="component" value="Chromosome 4"/>
</dbReference>
<keyword evidence="3" id="KW-1185">Reference proteome</keyword>
<dbReference type="EMBL" id="JADGMS010000004">
    <property type="protein sequence ID" value="KAF9684227.1"/>
    <property type="molecule type" value="Genomic_DNA"/>
</dbReference>
<organism evidence="2 3">
    <name type="scientific">Salix dunnii</name>
    <dbReference type="NCBI Taxonomy" id="1413687"/>
    <lineage>
        <taxon>Eukaryota</taxon>
        <taxon>Viridiplantae</taxon>
        <taxon>Streptophyta</taxon>
        <taxon>Embryophyta</taxon>
        <taxon>Tracheophyta</taxon>
        <taxon>Spermatophyta</taxon>
        <taxon>Magnoliopsida</taxon>
        <taxon>eudicotyledons</taxon>
        <taxon>Gunneridae</taxon>
        <taxon>Pentapetalae</taxon>
        <taxon>rosids</taxon>
        <taxon>fabids</taxon>
        <taxon>Malpighiales</taxon>
        <taxon>Salicaceae</taxon>
        <taxon>Saliceae</taxon>
        <taxon>Salix</taxon>
    </lineage>
</organism>
<evidence type="ECO:0000313" key="3">
    <source>
        <dbReference type="Proteomes" id="UP000657918"/>
    </source>
</evidence>
<sequence>MDTQIFKFQQKTKLHFLQEESYGYRYELEAYNPKQEMVYVKGLYSKVVSLDNASEMNNELQVTTAELNKSHEDNAAMITAELKHEDQEDHVTVAESKHEDQESHECKEPVITAAIHKLQTKCFIHLLSDSPTLIKSQFVENKRHYNYDLQSYFAIVEVSGRNQSDEAKENGNGERVVEDPSNKLSESRHEIENIQSFKGVQHKECSEVVGEGYGRIGLNEKERVRPLKMDGPCWEIEDVETKDKSGQFTCPTKAGGAMSGHIIGLLPYEAGSTQRADTWGCVVLACRLARLSPCRAYRPLLLQACPVQPLPSLSCAVGLASHWVLSRPPIWVSEVAASRNQLPRGVVSMSRELAPPGLSLISVCEGPAQLYLASLAWELARRTWDNGIARGGAKARSSYA</sequence>
<evidence type="ECO:0000256" key="1">
    <source>
        <dbReference type="SAM" id="MobiDB-lite"/>
    </source>
</evidence>
<gene>
    <name evidence="2" type="ORF">SADUNF_Sadunf04G0096000</name>
</gene>
<proteinExistence type="predicted"/>
<reference evidence="2 3" key="1">
    <citation type="submission" date="2020-10" db="EMBL/GenBank/DDBJ databases">
        <title>Plant Genome Project.</title>
        <authorList>
            <person name="Zhang R.-G."/>
        </authorList>
    </citation>
    <scope>NUCLEOTIDE SEQUENCE [LARGE SCALE GENOMIC DNA]</scope>
    <source>
        <strain evidence="2">FAFU-HL-1</strain>
        <tissue evidence="2">Leaf</tissue>
    </source>
</reference>
<dbReference type="AlphaFoldDB" id="A0A835K4T2"/>
<name>A0A835K4T2_9ROSI</name>
<comment type="caution">
    <text evidence="2">The sequence shown here is derived from an EMBL/GenBank/DDBJ whole genome shotgun (WGS) entry which is preliminary data.</text>
</comment>
<evidence type="ECO:0000313" key="2">
    <source>
        <dbReference type="EMBL" id="KAF9684227.1"/>
    </source>
</evidence>
<accession>A0A835K4T2</accession>
<protein>
    <submittedName>
        <fullName evidence="2">Uncharacterized protein</fullName>
    </submittedName>
</protein>